<organism evidence="1 2">
    <name type="scientific">Oikopleura dioica</name>
    <name type="common">Tunicate</name>
    <dbReference type="NCBI Taxonomy" id="34765"/>
    <lineage>
        <taxon>Eukaryota</taxon>
        <taxon>Metazoa</taxon>
        <taxon>Chordata</taxon>
        <taxon>Tunicata</taxon>
        <taxon>Appendicularia</taxon>
        <taxon>Copelata</taxon>
        <taxon>Oikopleuridae</taxon>
        <taxon>Oikopleura</taxon>
    </lineage>
</organism>
<dbReference type="EMBL" id="OU015568">
    <property type="protein sequence ID" value="CAG5076551.1"/>
    <property type="molecule type" value="Genomic_DNA"/>
</dbReference>
<dbReference type="Proteomes" id="UP001158576">
    <property type="component" value="Chromosome PAR"/>
</dbReference>
<name>A0ABN7RG68_OIKDI</name>
<evidence type="ECO:0000313" key="2">
    <source>
        <dbReference type="Proteomes" id="UP001158576"/>
    </source>
</evidence>
<accession>A0ABN7RG68</accession>
<protein>
    <submittedName>
        <fullName evidence="1">Oidioi.mRNA.OKI2018_I69.PAR.g8488.t1.cds</fullName>
    </submittedName>
</protein>
<evidence type="ECO:0000313" key="1">
    <source>
        <dbReference type="EMBL" id="CAG5076551.1"/>
    </source>
</evidence>
<keyword evidence="2" id="KW-1185">Reference proteome</keyword>
<reference evidence="1 2" key="1">
    <citation type="submission" date="2021-04" db="EMBL/GenBank/DDBJ databases">
        <authorList>
            <person name="Bliznina A."/>
        </authorList>
    </citation>
    <scope>NUCLEOTIDE SEQUENCE [LARGE SCALE GENOMIC DNA]</scope>
</reference>
<proteinExistence type="predicted"/>
<sequence length="79" mass="9285">MNVSFETTNRIVTRRHIAMIESNNFHNYPRNDRLSTVEIHDRPNALTKDEMSWLEDSAILDDFRPRENLTINLHSGCNT</sequence>
<gene>
    <name evidence="1" type="ORF">OKIOD_LOCUS46</name>
</gene>